<dbReference type="Pfam" id="PF13426">
    <property type="entry name" value="PAS_9"/>
    <property type="match status" value="1"/>
</dbReference>
<proteinExistence type="predicted"/>
<dbReference type="SUPFAM" id="SSF55785">
    <property type="entry name" value="PYP-like sensor domain (PAS domain)"/>
    <property type="match status" value="1"/>
</dbReference>
<dbReference type="InterPro" id="IPR009057">
    <property type="entry name" value="Homeodomain-like_sf"/>
</dbReference>
<evidence type="ECO:0000313" key="2">
    <source>
        <dbReference type="EMBL" id="SEM96232.1"/>
    </source>
</evidence>
<dbReference type="InterPro" id="IPR000014">
    <property type="entry name" value="PAS"/>
</dbReference>
<evidence type="ECO:0000313" key="3">
    <source>
        <dbReference type="Proteomes" id="UP000199585"/>
    </source>
</evidence>
<dbReference type="Gene3D" id="1.10.10.60">
    <property type="entry name" value="Homeodomain-like"/>
    <property type="match status" value="1"/>
</dbReference>
<keyword evidence="3" id="KW-1185">Reference proteome</keyword>
<dbReference type="RefSeq" id="WP_089900853.1">
    <property type="nucleotide sequence ID" value="NZ_FOCI01000007.1"/>
</dbReference>
<dbReference type="GO" id="GO:0006355">
    <property type="term" value="P:regulation of DNA-templated transcription"/>
    <property type="evidence" value="ECO:0007669"/>
    <property type="project" value="InterPro"/>
</dbReference>
<dbReference type="SMART" id="SM00091">
    <property type="entry name" value="PAS"/>
    <property type="match status" value="2"/>
</dbReference>
<name>A0A1H8CMT3_9RHOB</name>
<dbReference type="InterPro" id="IPR002197">
    <property type="entry name" value="HTH_Fis"/>
</dbReference>
<dbReference type="InterPro" id="IPR013767">
    <property type="entry name" value="PAS_fold"/>
</dbReference>
<dbReference type="PRINTS" id="PR01590">
    <property type="entry name" value="HTHFIS"/>
</dbReference>
<sequence length="470" mass="50392">MTARGLKFWNAGDVPLIAPDILGDILTAVADVGLVIADDGTVLSVLLNPAFADGSRFEGVDGTDIADMLTPESRIKFTKRLAAFLTDTGDVRPVEVNHPAKTGRRELPIRYSFHRIGTPGALLLLGRDLRPVADMQQQLVSAQMALERDYEAHRDYEMRFRVLLDSTTDGVLMATMQTGLVSEANIAAAETFGKTRDAILGQPLTSLFDTRQAANMIDRLTTQALSGAPAPVEVALKGGDRTVLLRPTIFRAAGERILLCHIITQGATAASADTLDQSLRGVYTHGPDSMVFAGADAAILSANDSFLNLIGAAHDMSVRGQPLTDLLQRGTVDFKVMTENAAQSGRLRAYATKIAGDYGSPRDVEIAVTRFHAGAVPVFAFVIREVGPADAPRGEPGDDGLSSVKELVGSSTLKDIVAETTNVVERMCIETAIALTMNNRVAAAEMLGLSRQSLYVKLRKFGLIDRDTTI</sequence>
<dbReference type="OrthoDB" id="5499170at2"/>
<dbReference type="Pfam" id="PF02954">
    <property type="entry name" value="HTH_8"/>
    <property type="match status" value="1"/>
</dbReference>
<dbReference type="Gene3D" id="3.30.450.20">
    <property type="entry name" value="PAS domain"/>
    <property type="match status" value="3"/>
</dbReference>
<dbReference type="AlphaFoldDB" id="A0A1H8CMT3"/>
<accession>A0A1H8CMT3</accession>
<dbReference type="Proteomes" id="UP000199585">
    <property type="component" value="Unassembled WGS sequence"/>
</dbReference>
<dbReference type="Pfam" id="PF00989">
    <property type="entry name" value="PAS"/>
    <property type="match status" value="1"/>
</dbReference>
<dbReference type="InterPro" id="IPR035965">
    <property type="entry name" value="PAS-like_dom_sf"/>
</dbReference>
<dbReference type="Gene3D" id="1.20.5.430">
    <property type="match status" value="1"/>
</dbReference>
<protein>
    <submittedName>
        <fullName evidence="2">Transcriptional regulator PpsR</fullName>
    </submittedName>
</protein>
<organism evidence="2 3">
    <name type="scientific">Loktanella fryxellensis</name>
    <dbReference type="NCBI Taxonomy" id="245187"/>
    <lineage>
        <taxon>Bacteria</taxon>
        <taxon>Pseudomonadati</taxon>
        <taxon>Pseudomonadota</taxon>
        <taxon>Alphaproteobacteria</taxon>
        <taxon>Rhodobacterales</taxon>
        <taxon>Roseobacteraceae</taxon>
        <taxon>Loktanella</taxon>
    </lineage>
</organism>
<gene>
    <name evidence="2" type="ORF">SAMN04488003_10739</name>
</gene>
<dbReference type="CDD" id="cd00130">
    <property type="entry name" value="PAS"/>
    <property type="match status" value="1"/>
</dbReference>
<dbReference type="STRING" id="245187.SAMN04488003_10739"/>
<dbReference type="PROSITE" id="PS50112">
    <property type="entry name" value="PAS"/>
    <property type="match status" value="1"/>
</dbReference>
<evidence type="ECO:0000259" key="1">
    <source>
        <dbReference type="PROSITE" id="PS50112"/>
    </source>
</evidence>
<dbReference type="NCBIfam" id="TIGR02040">
    <property type="entry name" value="PpsR-CrtJ"/>
    <property type="match status" value="1"/>
</dbReference>
<reference evidence="2 3" key="1">
    <citation type="submission" date="2016-10" db="EMBL/GenBank/DDBJ databases">
        <authorList>
            <person name="de Groot N.N."/>
        </authorList>
    </citation>
    <scope>NUCLEOTIDE SEQUENCE [LARGE SCALE GENOMIC DNA]</scope>
    <source>
        <strain evidence="2 3">DSM 16213</strain>
    </source>
</reference>
<dbReference type="GO" id="GO:0043565">
    <property type="term" value="F:sequence-specific DNA binding"/>
    <property type="evidence" value="ECO:0007669"/>
    <property type="project" value="InterPro"/>
</dbReference>
<dbReference type="EMBL" id="FOCI01000007">
    <property type="protein sequence ID" value="SEM96232.1"/>
    <property type="molecule type" value="Genomic_DNA"/>
</dbReference>
<dbReference type="InterPro" id="IPR011785">
    <property type="entry name" value="Tscrpt_reg_PpsR-CrtJ"/>
</dbReference>
<dbReference type="SUPFAM" id="SSF46689">
    <property type="entry name" value="Homeodomain-like"/>
    <property type="match status" value="1"/>
</dbReference>
<feature type="domain" description="PAS" evidence="1">
    <location>
        <begin position="156"/>
        <end position="228"/>
    </location>
</feature>